<name>A0A2C6DQ15_9GAMM</name>
<dbReference type="RefSeq" id="WP_029094185.1">
    <property type="nucleotide sequence ID" value="NZ_CAADJA010000002.1"/>
</dbReference>
<dbReference type="InterPro" id="IPR058625">
    <property type="entry name" value="MdtA-like_BSH"/>
</dbReference>
<keyword evidence="9" id="KW-0812">Transmembrane</keyword>
<dbReference type="InterPro" id="IPR058624">
    <property type="entry name" value="MdtA-like_HH"/>
</dbReference>
<dbReference type="STRING" id="1111728.GCA_000427805_01065"/>
<dbReference type="NCBIfam" id="NF008589">
    <property type="entry name" value="PRK11556.1"/>
    <property type="match status" value="1"/>
</dbReference>
<evidence type="ECO:0000259" key="12">
    <source>
        <dbReference type="Pfam" id="PF25944"/>
    </source>
</evidence>
<evidence type="ECO:0000313" key="16">
    <source>
        <dbReference type="Proteomes" id="UP000224974"/>
    </source>
</evidence>
<dbReference type="SUPFAM" id="SSF111369">
    <property type="entry name" value="HlyD-like secretion proteins"/>
    <property type="match status" value="1"/>
</dbReference>
<dbReference type="PANTHER" id="PTHR30469:SF12">
    <property type="entry name" value="MULTIDRUG RESISTANCE PROTEIN MDTA"/>
    <property type="match status" value="1"/>
</dbReference>
<evidence type="ECO:0000256" key="5">
    <source>
        <dbReference type="ARBA" id="ARBA00022519"/>
    </source>
</evidence>
<keyword evidence="7" id="KW-0175">Coiled coil</keyword>
<dbReference type="GO" id="GO:0005886">
    <property type="term" value="C:plasma membrane"/>
    <property type="evidence" value="ECO:0007669"/>
    <property type="project" value="UniProtKB-SubCell"/>
</dbReference>
<protein>
    <submittedName>
        <fullName evidence="15">Efflux pump periplasmic linker BepD</fullName>
    </submittedName>
    <submittedName>
        <fullName evidence="14">Multidrug transporter subunit MdtA</fullName>
    </submittedName>
</protein>
<keyword evidence="4" id="KW-1003">Cell membrane</keyword>
<proteinExistence type="inferred from homology"/>
<dbReference type="Proteomes" id="UP000373449">
    <property type="component" value="Unassembled WGS sequence"/>
</dbReference>
<organism evidence="14 16">
    <name type="scientific">Budvicia aquatica</name>
    <dbReference type="NCBI Taxonomy" id="82979"/>
    <lineage>
        <taxon>Bacteria</taxon>
        <taxon>Pseudomonadati</taxon>
        <taxon>Pseudomonadota</taxon>
        <taxon>Gammaproteobacteria</taxon>
        <taxon>Enterobacterales</taxon>
        <taxon>Budviciaceae</taxon>
        <taxon>Budvicia</taxon>
    </lineage>
</organism>
<dbReference type="GO" id="GO:1990281">
    <property type="term" value="C:efflux pump complex"/>
    <property type="evidence" value="ECO:0007669"/>
    <property type="project" value="TreeGrafter"/>
</dbReference>
<reference evidence="14" key="1">
    <citation type="submission" date="2017-09" db="EMBL/GenBank/DDBJ databases">
        <title>FDA dAtabase for Regulatory Grade micrObial Sequences (FDA-ARGOS): Supporting development and validation of Infectious Disease Dx tests.</title>
        <authorList>
            <person name="Minogue T."/>
            <person name="Wolcott M."/>
            <person name="Wasieloski L."/>
            <person name="Aguilar W."/>
            <person name="Moore D."/>
            <person name="Tallon L.J."/>
            <person name="Sadzewicz L."/>
            <person name="Ott S."/>
            <person name="Zhao X."/>
            <person name="Nagaraj S."/>
            <person name="Vavikolanu K."/>
            <person name="Aluvathingal J."/>
            <person name="Nadendla S."/>
            <person name="Sichtig H."/>
        </authorList>
    </citation>
    <scope>NUCLEOTIDE SEQUENCE</scope>
    <source>
        <strain evidence="14">FDAARGOS_387</strain>
    </source>
</reference>
<dbReference type="Gene3D" id="2.40.50.100">
    <property type="match status" value="1"/>
</dbReference>
<reference evidence="15 17" key="3">
    <citation type="submission" date="2019-03" db="EMBL/GenBank/DDBJ databases">
        <authorList>
            <consortium name="Pathogen Informatics"/>
        </authorList>
    </citation>
    <scope>NUCLEOTIDE SEQUENCE [LARGE SCALE GENOMIC DNA]</scope>
    <source>
        <strain evidence="15 17">NCTC12282</strain>
    </source>
</reference>
<feature type="transmembrane region" description="Helical" evidence="9">
    <location>
        <begin position="7"/>
        <end position="28"/>
    </location>
</feature>
<evidence type="ECO:0000256" key="9">
    <source>
        <dbReference type="SAM" id="Phobius"/>
    </source>
</evidence>
<feature type="domain" description="Multidrug resistance protein MdtA-like beta-barrel" evidence="12">
    <location>
        <begin position="234"/>
        <end position="317"/>
    </location>
</feature>
<dbReference type="Pfam" id="PF25917">
    <property type="entry name" value="BSH_RND"/>
    <property type="match status" value="1"/>
</dbReference>
<feature type="domain" description="Multidrug resistance protein MdtA-like C-terminal permuted SH3" evidence="13">
    <location>
        <begin position="321"/>
        <end position="382"/>
    </location>
</feature>
<feature type="coiled-coil region" evidence="7">
    <location>
        <begin position="128"/>
        <end position="155"/>
    </location>
</feature>
<dbReference type="FunFam" id="2.40.420.20:FF:000001">
    <property type="entry name" value="Efflux RND transporter periplasmic adaptor subunit"/>
    <property type="match status" value="1"/>
</dbReference>
<sequence>MTSPFKRLLRLLPLTVVTIVIVGAYILYRDDTSKDSPAAIPAAGQQKTDSPSSGRRTMPLPPVQVATALKQDIPRFLSGLGTVTAANTVIIRNRVDGQIMAIHFTEGQEVKAGDLLVEIDPRPFEVQLTQAEGQLLNAKATLTNAKRDLARYQQLVKNNLVSRQQLDAQIALVSQTEGSLKSAQGAVDSANLQLTYSRVTAPISGRVGLKLADVGNYVSSGDSTGLVVITQTHPIDVIFTLPETELSSLIPAEKADQKLTVEAWDRENKQQIATGYLLSMDNQIDVTTGTIKLKARFTNDDNRLFPNQFVNTQVKVATLTDAITIPAAAVQTGNNGSFVWLVNDENKVSKQPITTGIRSGEVMVIVQGIEAGQRVVTDGLDRLKEDSQVEIVTPQSLNSSKTDANQTRRAAK</sequence>
<dbReference type="Pfam" id="PF25944">
    <property type="entry name" value="Beta-barrel_RND"/>
    <property type="match status" value="1"/>
</dbReference>
<evidence type="ECO:0000256" key="1">
    <source>
        <dbReference type="ARBA" id="ARBA00004533"/>
    </source>
</evidence>
<dbReference type="EMBL" id="CAADJA010000002">
    <property type="protein sequence ID" value="VFS50481.1"/>
    <property type="molecule type" value="Genomic_DNA"/>
</dbReference>
<keyword evidence="6 9" id="KW-0472">Membrane</keyword>
<keyword evidence="3" id="KW-0813">Transport</keyword>
<feature type="domain" description="Multidrug resistance protein MdtA-like alpha-helical hairpin" evidence="10">
    <location>
        <begin position="127"/>
        <end position="197"/>
    </location>
</feature>
<evidence type="ECO:0000256" key="6">
    <source>
        <dbReference type="ARBA" id="ARBA00023136"/>
    </source>
</evidence>
<dbReference type="AlphaFoldDB" id="A0A2C6DQ15"/>
<reference evidence="16" key="2">
    <citation type="submission" date="2017-09" db="EMBL/GenBank/DDBJ databases">
        <title>FDA dAtabase for Regulatory Grade micrObial Sequences (FDA-ARGOS): Supporting development and validation of Infectious Disease Dx tests.</title>
        <authorList>
            <person name="Minogue T."/>
            <person name="Wolcott M."/>
            <person name="Wasieloski L."/>
            <person name="Aguilar W."/>
            <person name="Moore D."/>
            <person name="Tallon L."/>
            <person name="Sadzewicz L."/>
            <person name="Ott S."/>
            <person name="Zhao X."/>
            <person name="Nagaraj S."/>
            <person name="Vavikolanu K."/>
            <person name="Aluvathingal J."/>
            <person name="Nadendla S."/>
            <person name="Sichtig H."/>
        </authorList>
    </citation>
    <scope>NUCLEOTIDE SEQUENCE [LARGE SCALE GENOMIC DNA]</scope>
    <source>
        <strain evidence="16">FDAARGOS_387</strain>
    </source>
</reference>
<evidence type="ECO:0000259" key="11">
    <source>
        <dbReference type="Pfam" id="PF25917"/>
    </source>
</evidence>
<feature type="region of interest" description="Disordered" evidence="8">
    <location>
        <begin position="37"/>
        <end position="60"/>
    </location>
</feature>
<feature type="region of interest" description="Disordered" evidence="8">
    <location>
        <begin position="391"/>
        <end position="412"/>
    </location>
</feature>
<feature type="compositionally biased region" description="Polar residues" evidence="8">
    <location>
        <begin position="45"/>
        <end position="55"/>
    </location>
</feature>
<evidence type="ECO:0000256" key="2">
    <source>
        <dbReference type="ARBA" id="ARBA00009477"/>
    </source>
</evidence>
<dbReference type="NCBIfam" id="TIGR01730">
    <property type="entry name" value="RND_mfp"/>
    <property type="match status" value="1"/>
</dbReference>
<feature type="domain" description="Multidrug resistance protein MdtA-like barrel-sandwich hybrid" evidence="11">
    <location>
        <begin position="87"/>
        <end position="230"/>
    </location>
</feature>
<accession>A0A2C6DQ15</accession>
<dbReference type="InterPro" id="IPR058626">
    <property type="entry name" value="MdtA-like_b-barrel"/>
</dbReference>
<keyword evidence="16" id="KW-1185">Reference proteome</keyword>
<dbReference type="FunFam" id="2.40.30.170:FF:000006">
    <property type="entry name" value="Multidrug resistance protein MdtA"/>
    <property type="match status" value="1"/>
</dbReference>
<evidence type="ECO:0000256" key="8">
    <source>
        <dbReference type="SAM" id="MobiDB-lite"/>
    </source>
</evidence>
<evidence type="ECO:0000259" key="10">
    <source>
        <dbReference type="Pfam" id="PF25876"/>
    </source>
</evidence>
<evidence type="ECO:0000256" key="4">
    <source>
        <dbReference type="ARBA" id="ARBA00022475"/>
    </source>
</evidence>
<evidence type="ECO:0000313" key="17">
    <source>
        <dbReference type="Proteomes" id="UP000373449"/>
    </source>
</evidence>
<dbReference type="PANTHER" id="PTHR30469">
    <property type="entry name" value="MULTIDRUG RESISTANCE PROTEIN MDTA"/>
    <property type="match status" value="1"/>
</dbReference>
<evidence type="ECO:0000256" key="3">
    <source>
        <dbReference type="ARBA" id="ARBA00022448"/>
    </source>
</evidence>
<dbReference type="Gene3D" id="2.40.30.170">
    <property type="match status" value="1"/>
</dbReference>
<dbReference type="Pfam" id="PF25876">
    <property type="entry name" value="HH_MFP_RND"/>
    <property type="match status" value="1"/>
</dbReference>
<gene>
    <name evidence="15" type="primary">bepD</name>
    <name evidence="14" type="ORF">CRN84_16280</name>
    <name evidence="15" type="ORF">NCTC12282_04531</name>
</gene>
<dbReference type="Gene3D" id="1.10.287.470">
    <property type="entry name" value="Helix hairpin bin"/>
    <property type="match status" value="1"/>
</dbReference>
<dbReference type="InterPro" id="IPR006143">
    <property type="entry name" value="RND_pump_MFP"/>
</dbReference>
<dbReference type="Pfam" id="PF25967">
    <property type="entry name" value="RND-MFP_C"/>
    <property type="match status" value="1"/>
</dbReference>
<comment type="subcellular location">
    <subcellularLocation>
        <location evidence="1">Cell inner membrane</location>
    </subcellularLocation>
</comment>
<dbReference type="EMBL" id="PDDX01000001">
    <property type="protein sequence ID" value="PHI30783.1"/>
    <property type="molecule type" value="Genomic_DNA"/>
</dbReference>
<comment type="similarity">
    <text evidence="2">Belongs to the membrane fusion protein (MFP) (TC 8.A.1) family.</text>
</comment>
<dbReference type="Proteomes" id="UP000224974">
    <property type="component" value="Unassembled WGS sequence"/>
</dbReference>
<evidence type="ECO:0000259" key="13">
    <source>
        <dbReference type="Pfam" id="PF25967"/>
    </source>
</evidence>
<dbReference type="OrthoDB" id="9783047at2"/>
<evidence type="ECO:0000256" key="7">
    <source>
        <dbReference type="SAM" id="Coils"/>
    </source>
</evidence>
<keyword evidence="9" id="KW-1133">Transmembrane helix</keyword>
<dbReference type="InterPro" id="IPR058627">
    <property type="entry name" value="MdtA-like_C"/>
</dbReference>
<dbReference type="GO" id="GO:0015562">
    <property type="term" value="F:efflux transmembrane transporter activity"/>
    <property type="evidence" value="ECO:0007669"/>
    <property type="project" value="TreeGrafter"/>
</dbReference>
<feature type="compositionally biased region" description="Polar residues" evidence="8">
    <location>
        <begin position="393"/>
        <end position="412"/>
    </location>
</feature>
<evidence type="ECO:0000313" key="15">
    <source>
        <dbReference type="EMBL" id="VFS50481.1"/>
    </source>
</evidence>
<dbReference type="Gene3D" id="2.40.420.20">
    <property type="match status" value="1"/>
</dbReference>
<keyword evidence="5" id="KW-0997">Cell inner membrane</keyword>
<evidence type="ECO:0000313" key="14">
    <source>
        <dbReference type="EMBL" id="PHI30783.1"/>
    </source>
</evidence>